<dbReference type="GO" id="GO:0005886">
    <property type="term" value="C:plasma membrane"/>
    <property type="evidence" value="ECO:0007669"/>
    <property type="project" value="UniProtKB-SubCell"/>
</dbReference>
<reference evidence="10 11" key="1">
    <citation type="submission" date="2017-07" db="EMBL/GenBank/DDBJ databases">
        <title>Complete genome sequence of Actinoalloteichus hoggarensis DSM 45943, type strain of Actinoalloteichus hoggarensis.</title>
        <authorList>
            <person name="Ruckert C."/>
            <person name="Nouioui I."/>
            <person name="Willmese J."/>
            <person name="van Wezel G."/>
            <person name="Klenk H.-P."/>
            <person name="Kalinowski J."/>
            <person name="Zotchev S.B."/>
        </authorList>
    </citation>
    <scope>NUCLEOTIDE SEQUENCE [LARGE SCALE GENOMIC DNA]</scope>
    <source>
        <strain evidence="10 11">DSM 45943</strain>
    </source>
</reference>
<evidence type="ECO:0000256" key="3">
    <source>
        <dbReference type="ARBA" id="ARBA00022475"/>
    </source>
</evidence>
<evidence type="ECO:0000256" key="7">
    <source>
        <dbReference type="HAMAP-Rule" id="MF_00165"/>
    </source>
</evidence>
<dbReference type="Pfam" id="PF02223">
    <property type="entry name" value="Thymidylate_kin"/>
    <property type="match status" value="1"/>
</dbReference>
<keyword evidence="11" id="KW-1185">Reference proteome</keyword>
<keyword evidence="7" id="KW-0067">ATP-binding</keyword>
<feature type="transmembrane region" description="Helical" evidence="9">
    <location>
        <begin position="474"/>
        <end position="490"/>
    </location>
</feature>
<evidence type="ECO:0000256" key="2">
    <source>
        <dbReference type="ARBA" id="ARBA00022448"/>
    </source>
</evidence>
<dbReference type="AlphaFoldDB" id="A0A221VWV2"/>
<feature type="transmembrane region" description="Helical" evidence="9">
    <location>
        <begin position="49"/>
        <end position="70"/>
    </location>
</feature>
<dbReference type="InterPro" id="IPR027417">
    <property type="entry name" value="P-loop_NTPase"/>
</dbReference>
<feature type="region of interest" description="Disordered" evidence="8">
    <location>
        <begin position="1"/>
        <end position="28"/>
    </location>
</feature>
<dbReference type="EMBL" id="CP022521">
    <property type="protein sequence ID" value="ASO17947.1"/>
    <property type="molecule type" value="Genomic_DNA"/>
</dbReference>
<feature type="transmembrane region" description="Helical" evidence="9">
    <location>
        <begin position="304"/>
        <end position="326"/>
    </location>
</feature>
<evidence type="ECO:0000256" key="8">
    <source>
        <dbReference type="SAM" id="MobiDB-lite"/>
    </source>
</evidence>
<keyword evidence="7" id="KW-0545">Nucleotide biosynthesis</keyword>
<comment type="function">
    <text evidence="7">Phosphorylation of dTMP to form dTDP in both de novo and salvage pathways of dTTP synthesis.</text>
</comment>
<proteinExistence type="inferred from homology"/>
<dbReference type="PANTHER" id="PTHR23513:SF9">
    <property type="entry name" value="ENTEROBACTIN EXPORTER ENTS"/>
    <property type="match status" value="1"/>
</dbReference>
<evidence type="ECO:0000313" key="10">
    <source>
        <dbReference type="EMBL" id="ASO17947.1"/>
    </source>
</evidence>
<feature type="transmembrane region" description="Helical" evidence="9">
    <location>
        <begin position="393"/>
        <end position="416"/>
    </location>
</feature>
<comment type="subcellular location">
    <subcellularLocation>
        <location evidence="1">Cell inner membrane</location>
        <topology evidence="1">Multi-pass membrane protein</topology>
    </subcellularLocation>
</comment>
<keyword evidence="7" id="KW-0547">Nucleotide-binding</keyword>
<keyword evidence="7 10" id="KW-0418">Kinase</keyword>
<dbReference type="Gene3D" id="3.40.50.300">
    <property type="entry name" value="P-loop containing nucleotide triphosphate hydrolases"/>
    <property type="match status" value="1"/>
</dbReference>
<gene>
    <name evidence="10" type="primary">tmk1</name>
    <name evidence="7" type="synonym">tmk</name>
    <name evidence="10" type="ORF">AHOG_01405</name>
</gene>
<dbReference type="KEGG" id="ahg:AHOG_01405"/>
<dbReference type="GO" id="GO:0004798">
    <property type="term" value="F:dTMP kinase activity"/>
    <property type="evidence" value="ECO:0007669"/>
    <property type="project" value="UniProtKB-UniRule"/>
</dbReference>
<feature type="region of interest" description="Disordered" evidence="8">
    <location>
        <begin position="256"/>
        <end position="277"/>
    </location>
</feature>
<dbReference type="OrthoDB" id="9774907at2"/>
<protein>
    <recommendedName>
        <fullName evidence="7">Thymidylate kinase</fullName>
        <ecNumber evidence="7">2.7.4.9</ecNumber>
    </recommendedName>
    <alternativeName>
        <fullName evidence="7">dTMP kinase</fullName>
    </alternativeName>
</protein>
<evidence type="ECO:0000256" key="4">
    <source>
        <dbReference type="ARBA" id="ARBA00022692"/>
    </source>
</evidence>
<comment type="catalytic activity">
    <reaction evidence="7">
        <text>dTMP + ATP = dTDP + ADP</text>
        <dbReference type="Rhea" id="RHEA:13517"/>
        <dbReference type="ChEBI" id="CHEBI:30616"/>
        <dbReference type="ChEBI" id="CHEBI:58369"/>
        <dbReference type="ChEBI" id="CHEBI:63528"/>
        <dbReference type="ChEBI" id="CHEBI:456216"/>
        <dbReference type="EC" id="2.7.4.9"/>
    </reaction>
</comment>
<feature type="transmembrane region" description="Helical" evidence="9">
    <location>
        <begin position="82"/>
        <end position="103"/>
    </location>
</feature>
<feature type="compositionally biased region" description="Low complexity" evidence="8">
    <location>
        <begin position="735"/>
        <end position="748"/>
    </location>
</feature>
<dbReference type="GO" id="GO:0022857">
    <property type="term" value="F:transmembrane transporter activity"/>
    <property type="evidence" value="ECO:0007669"/>
    <property type="project" value="InterPro"/>
</dbReference>
<sequence length="759" mass="79862">METRETGVVRISGNPAEASGEEVPQSSNLGSSTVRRVRGVLAIPAFRRLWIVSAICSMGDWLALLAQTALATHLTESYTAQSFAFGGVVAMKLLPAMVLAPLAGTLADRFDRRKVMVTCDVLRAAIMLSIPLVGELWWLFVAIFLIELCSLFWIPAKESSIPNLLRRPDQVETANQLSLAMTYGVSVITATGLFTLLSSVGTLFNLSLNSTTTVYTALFINGLAFLASALVVATRIPEISGRRPRNVVHDVTTTADEAARKTEDGATSRPVGNTTAVPVDGATKRPGVLRMLGDGIQFIGTTPLIRGLVIGIIGAMSAAGAVVGTSKLYSQSLSAGDAGYGMLFSAVFIGLALGMAVSPKLAQRVPHNRLFGSAIVCAGLALIPVAIAPHLGISLAVVPLVGASAGVAFLTGLTIVGTQVEDEIRGRTVAVVQSLLRIVMFGALTLVPVLIGILGQRSLDFFGTEVQVDATRPILFGAGLVAVSLGVLAYRQMDDRRDAPIMADLREAFRSGGRRRGAGLLITVEGDAAVDTAAQTKHLTEWLRSFDDHVVLANDPALDEGRLGRMLGSVELTGSRAHALVAAAVRSDVVEQVIRPALDAGAVVVMERYVDSPLAHFGAAGGLDQRDLEGLADWATGRLRADVTVLLDRDPAQVGVRQHTKQLGADHHWRVQNLLAEMAAANPDRYVVVDADGTEAEIASRVRTALEPVLRVKRGLGRVHGHEPVGPDVGGVNGSNGAAGPNGTGSTNSVSRDGTRTAE</sequence>
<dbReference type="InterPro" id="IPR011701">
    <property type="entry name" value="MFS"/>
</dbReference>
<dbReference type="GO" id="GO:0006235">
    <property type="term" value="P:dTTP biosynthetic process"/>
    <property type="evidence" value="ECO:0007669"/>
    <property type="project" value="UniProtKB-UniRule"/>
</dbReference>
<evidence type="ECO:0000256" key="9">
    <source>
        <dbReference type="SAM" id="Phobius"/>
    </source>
</evidence>
<keyword evidence="5 9" id="KW-1133">Transmembrane helix</keyword>
<dbReference type="CDD" id="cd01672">
    <property type="entry name" value="TMPK"/>
    <property type="match status" value="1"/>
</dbReference>
<evidence type="ECO:0000256" key="6">
    <source>
        <dbReference type="ARBA" id="ARBA00023136"/>
    </source>
</evidence>
<keyword evidence="6 9" id="KW-0472">Membrane</keyword>
<feature type="transmembrane region" description="Helical" evidence="9">
    <location>
        <begin position="370"/>
        <end position="387"/>
    </location>
</feature>
<evidence type="ECO:0000256" key="5">
    <source>
        <dbReference type="ARBA" id="ARBA00022989"/>
    </source>
</evidence>
<keyword evidence="4 9" id="KW-0812">Transmembrane</keyword>
<dbReference type="SUPFAM" id="SSF103473">
    <property type="entry name" value="MFS general substrate transporter"/>
    <property type="match status" value="1"/>
</dbReference>
<dbReference type="InterPro" id="IPR036259">
    <property type="entry name" value="MFS_trans_sf"/>
</dbReference>
<dbReference type="InterPro" id="IPR018094">
    <property type="entry name" value="Thymidylate_kinase"/>
</dbReference>
<comment type="caution">
    <text evidence="7">Lacks conserved residue(s) required for the propagation of feature annotation.</text>
</comment>
<dbReference type="GO" id="GO:0005524">
    <property type="term" value="F:ATP binding"/>
    <property type="evidence" value="ECO:0007669"/>
    <property type="project" value="UniProtKB-UniRule"/>
</dbReference>
<keyword evidence="2" id="KW-0813">Transport</keyword>
<evidence type="ECO:0000256" key="1">
    <source>
        <dbReference type="ARBA" id="ARBA00004429"/>
    </source>
</evidence>
<name>A0A221VWV2_9PSEU</name>
<dbReference type="Proteomes" id="UP000204221">
    <property type="component" value="Chromosome"/>
</dbReference>
<dbReference type="InterPro" id="IPR039430">
    <property type="entry name" value="Thymidylate_kin-like_dom"/>
</dbReference>
<feature type="transmembrane region" description="Helical" evidence="9">
    <location>
        <begin position="428"/>
        <end position="454"/>
    </location>
</feature>
<keyword evidence="3" id="KW-1003">Cell membrane</keyword>
<dbReference type="CDD" id="cd06173">
    <property type="entry name" value="MFS_MefA_like"/>
    <property type="match status" value="1"/>
</dbReference>
<feature type="transmembrane region" description="Helical" evidence="9">
    <location>
        <begin position="212"/>
        <end position="233"/>
    </location>
</feature>
<keyword evidence="7 10" id="KW-0808">Transferase</keyword>
<feature type="region of interest" description="Disordered" evidence="8">
    <location>
        <begin position="718"/>
        <end position="759"/>
    </location>
</feature>
<dbReference type="Pfam" id="PF07690">
    <property type="entry name" value="MFS_1"/>
    <property type="match status" value="1"/>
</dbReference>
<dbReference type="EC" id="2.7.4.9" evidence="7"/>
<accession>A0A221VWV2</accession>
<dbReference type="HAMAP" id="MF_00165">
    <property type="entry name" value="Thymidylate_kinase"/>
    <property type="match status" value="1"/>
</dbReference>
<comment type="similarity">
    <text evidence="7">Belongs to the thymidylate kinase family.</text>
</comment>
<dbReference type="SUPFAM" id="SSF52540">
    <property type="entry name" value="P-loop containing nucleoside triphosphate hydrolases"/>
    <property type="match status" value="1"/>
</dbReference>
<dbReference type="PANTHER" id="PTHR23513">
    <property type="entry name" value="INTEGRAL MEMBRANE EFFLUX PROTEIN-RELATED"/>
    <property type="match status" value="1"/>
</dbReference>
<evidence type="ECO:0000313" key="11">
    <source>
        <dbReference type="Proteomes" id="UP000204221"/>
    </source>
</evidence>
<organism evidence="10 11">
    <name type="scientific">Actinoalloteichus hoggarensis</name>
    <dbReference type="NCBI Taxonomy" id="1470176"/>
    <lineage>
        <taxon>Bacteria</taxon>
        <taxon>Bacillati</taxon>
        <taxon>Actinomycetota</taxon>
        <taxon>Actinomycetes</taxon>
        <taxon>Pseudonocardiales</taxon>
        <taxon>Pseudonocardiaceae</taxon>
        <taxon>Actinoalloteichus</taxon>
    </lineage>
</organism>
<feature type="compositionally biased region" description="Basic and acidic residues" evidence="8">
    <location>
        <begin position="257"/>
        <end position="266"/>
    </location>
</feature>
<dbReference type="RefSeq" id="WP_093939746.1">
    <property type="nucleotide sequence ID" value="NZ_CP022521.1"/>
</dbReference>
<feature type="transmembrane region" description="Helical" evidence="9">
    <location>
        <begin position="338"/>
        <end position="358"/>
    </location>
</feature>
<dbReference type="Gene3D" id="1.20.1250.20">
    <property type="entry name" value="MFS general substrate transporter like domains"/>
    <property type="match status" value="1"/>
</dbReference>
<dbReference type="GO" id="GO:0006233">
    <property type="term" value="P:dTDP biosynthetic process"/>
    <property type="evidence" value="ECO:0007669"/>
    <property type="project" value="InterPro"/>
</dbReference>